<dbReference type="GO" id="GO:0015288">
    <property type="term" value="F:porin activity"/>
    <property type="evidence" value="ECO:0007669"/>
    <property type="project" value="TreeGrafter"/>
</dbReference>
<evidence type="ECO:0000256" key="1">
    <source>
        <dbReference type="ARBA" id="ARBA00004442"/>
    </source>
</evidence>
<comment type="similarity">
    <text evidence="2">Belongs to the outer membrane factor (OMF) (TC 1.B.17) family.</text>
</comment>
<dbReference type="KEGG" id="mcos:GM418_14250"/>
<keyword evidence="8" id="KW-0175">Coiled coil</keyword>
<evidence type="ECO:0000313" key="11">
    <source>
        <dbReference type="Proteomes" id="UP000428260"/>
    </source>
</evidence>
<dbReference type="AlphaFoldDB" id="A0A6I6JUP9"/>
<keyword evidence="11" id="KW-1185">Reference proteome</keyword>
<evidence type="ECO:0000256" key="5">
    <source>
        <dbReference type="ARBA" id="ARBA00022692"/>
    </source>
</evidence>
<dbReference type="Pfam" id="PF02321">
    <property type="entry name" value="OEP"/>
    <property type="match status" value="2"/>
</dbReference>
<feature type="chain" id="PRO_5026306690" description="TolC family protein" evidence="9">
    <location>
        <begin position="20"/>
        <end position="446"/>
    </location>
</feature>
<evidence type="ECO:0000256" key="9">
    <source>
        <dbReference type="SAM" id="SignalP"/>
    </source>
</evidence>
<keyword evidence="5" id="KW-0812">Transmembrane</keyword>
<dbReference type="InterPro" id="IPR003423">
    <property type="entry name" value="OMP_efflux"/>
</dbReference>
<comment type="subcellular location">
    <subcellularLocation>
        <location evidence="1">Cell outer membrane</location>
    </subcellularLocation>
</comment>
<evidence type="ECO:0000256" key="4">
    <source>
        <dbReference type="ARBA" id="ARBA00022452"/>
    </source>
</evidence>
<feature type="signal peptide" evidence="9">
    <location>
        <begin position="1"/>
        <end position="19"/>
    </location>
</feature>
<keyword evidence="7" id="KW-0998">Cell outer membrane</keyword>
<dbReference type="Proteomes" id="UP000428260">
    <property type="component" value="Chromosome"/>
</dbReference>
<dbReference type="RefSeq" id="WP_158867426.1">
    <property type="nucleotide sequence ID" value="NZ_CP046401.1"/>
</dbReference>
<keyword evidence="6" id="KW-0472">Membrane</keyword>
<accession>A0A6I6JUP9</accession>
<feature type="coiled-coil region" evidence="8">
    <location>
        <begin position="161"/>
        <end position="212"/>
    </location>
</feature>
<dbReference type="PANTHER" id="PTHR30026">
    <property type="entry name" value="OUTER MEMBRANE PROTEIN TOLC"/>
    <property type="match status" value="1"/>
</dbReference>
<dbReference type="GO" id="GO:0009279">
    <property type="term" value="C:cell outer membrane"/>
    <property type="evidence" value="ECO:0007669"/>
    <property type="project" value="UniProtKB-SubCell"/>
</dbReference>
<evidence type="ECO:0000256" key="7">
    <source>
        <dbReference type="ARBA" id="ARBA00023237"/>
    </source>
</evidence>
<dbReference type="PANTHER" id="PTHR30026:SF20">
    <property type="entry name" value="OUTER MEMBRANE PROTEIN TOLC"/>
    <property type="match status" value="1"/>
</dbReference>
<dbReference type="InterPro" id="IPR051906">
    <property type="entry name" value="TolC-like"/>
</dbReference>
<name>A0A6I6JUP9_9BACT</name>
<evidence type="ECO:0000256" key="6">
    <source>
        <dbReference type="ARBA" id="ARBA00023136"/>
    </source>
</evidence>
<reference evidence="10 11" key="1">
    <citation type="submission" date="2019-11" db="EMBL/GenBank/DDBJ databases">
        <authorList>
            <person name="Zheng R.K."/>
            <person name="Sun C.M."/>
        </authorList>
    </citation>
    <scope>NUCLEOTIDE SEQUENCE [LARGE SCALE GENOMIC DNA]</scope>
    <source>
        <strain evidence="10 11">WC007</strain>
    </source>
</reference>
<organism evidence="10 11">
    <name type="scientific">Maribellus comscasis</name>
    <dbReference type="NCBI Taxonomy" id="2681766"/>
    <lineage>
        <taxon>Bacteria</taxon>
        <taxon>Pseudomonadati</taxon>
        <taxon>Bacteroidota</taxon>
        <taxon>Bacteroidia</taxon>
        <taxon>Marinilabiliales</taxon>
        <taxon>Prolixibacteraceae</taxon>
        <taxon>Maribellus</taxon>
    </lineage>
</organism>
<sequence>MKKLLTFIFLATIVLSGFAQNEQFFSLQECIGYSLQNHASVEVSKNNLKISEEGKKQAVGLYLPQVQGVASATDNLKLQTNVLSTDIEGMEEMEIQFGQKYSNNVYVDVTQTIYDQSKIFNIKATNEQLKIADFKDQQNDEQLIYNTAQAYFQVLICDASVEQLNENLVIYNQLADILKLQLDKGVAIETDYQRIEVNRQSVEYQLDEMKTQRINALNNLKFAMGFPLDKPLNVSESTDFESYVKFPVLPDWSVDSLTDYSINKVNVELQGINTKLTRSASLPKINAVARVGSQSMNGEFSGAFDNWHDYSYVGLSLNVPLFTGLRNSSKSRQERLNYENAVTNLQLFEQKYDLAFQNAQKSLLTSYNSLQRNEDNLELAQKLYSSTKLSYQKGAAPLTDFLNDDNAYKNAQSNYINSLYSYMIARLDFEKAKGTLFSFYNQLGNN</sequence>
<evidence type="ECO:0008006" key="12">
    <source>
        <dbReference type="Google" id="ProtNLM"/>
    </source>
</evidence>
<keyword evidence="4" id="KW-1134">Transmembrane beta strand</keyword>
<protein>
    <recommendedName>
        <fullName evidence="12">TolC family protein</fullName>
    </recommendedName>
</protein>
<evidence type="ECO:0000313" key="10">
    <source>
        <dbReference type="EMBL" id="QGY44788.1"/>
    </source>
</evidence>
<dbReference type="GO" id="GO:0015562">
    <property type="term" value="F:efflux transmembrane transporter activity"/>
    <property type="evidence" value="ECO:0007669"/>
    <property type="project" value="InterPro"/>
</dbReference>
<dbReference type="SUPFAM" id="SSF56954">
    <property type="entry name" value="Outer membrane efflux proteins (OEP)"/>
    <property type="match status" value="1"/>
</dbReference>
<gene>
    <name evidence="10" type="ORF">GM418_14250</name>
</gene>
<evidence type="ECO:0000256" key="2">
    <source>
        <dbReference type="ARBA" id="ARBA00007613"/>
    </source>
</evidence>
<keyword evidence="9" id="KW-0732">Signal</keyword>
<dbReference type="Gene3D" id="1.20.1600.10">
    <property type="entry name" value="Outer membrane efflux proteins (OEP)"/>
    <property type="match status" value="1"/>
</dbReference>
<evidence type="ECO:0000256" key="8">
    <source>
        <dbReference type="SAM" id="Coils"/>
    </source>
</evidence>
<keyword evidence="3" id="KW-0813">Transport</keyword>
<evidence type="ECO:0000256" key="3">
    <source>
        <dbReference type="ARBA" id="ARBA00022448"/>
    </source>
</evidence>
<proteinExistence type="inferred from homology"/>
<dbReference type="GO" id="GO:1990281">
    <property type="term" value="C:efflux pump complex"/>
    <property type="evidence" value="ECO:0007669"/>
    <property type="project" value="TreeGrafter"/>
</dbReference>
<dbReference type="EMBL" id="CP046401">
    <property type="protein sequence ID" value="QGY44788.1"/>
    <property type="molecule type" value="Genomic_DNA"/>
</dbReference>